<proteinExistence type="inferred from homology"/>
<evidence type="ECO:0000256" key="2">
    <source>
        <dbReference type="ARBA" id="ARBA00004551"/>
    </source>
</evidence>
<evidence type="ECO:0000313" key="11">
    <source>
        <dbReference type="EMBL" id="QBH84294.1"/>
    </source>
</evidence>
<keyword evidence="4" id="KW-0920">Virion tegument</keyword>
<protein>
    <submittedName>
        <fullName evidence="11">UL46</fullName>
    </submittedName>
</protein>
<feature type="compositionally biased region" description="Low complexity" evidence="10">
    <location>
        <begin position="523"/>
        <end position="534"/>
    </location>
</feature>
<keyword evidence="7" id="KW-0805">Transcription regulation</keyword>
<evidence type="ECO:0000256" key="4">
    <source>
        <dbReference type="ARBA" id="ARBA00022580"/>
    </source>
</evidence>
<keyword evidence="9" id="KW-0804">Transcription</keyword>
<feature type="compositionally biased region" description="Pro residues" evidence="10">
    <location>
        <begin position="510"/>
        <end position="522"/>
    </location>
</feature>
<organismHost>
    <name type="scientific">Homo sapiens</name>
    <name type="common">Human</name>
    <dbReference type="NCBI Taxonomy" id="9606"/>
</organismHost>
<evidence type="ECO:0000256" key="10">
    <source>
        <dbReference type="SAM" id="MobiDB-lite"/>
    </source>
</evidence>
<comment type="subcellular location">
    <subcellularLocation>
        <location evidence="2">Host membrane</location>
    </subcellularLocation>
    <subcellularLocation>
        <location evidence="1">Virion tegument</location>
    </subcellularLocation>
</comment>
<dbReference type="GO" id="GO:0019033">
    <property type="term" value="C:viral tegument"/>
    <property type="evidence" value="ECO:0007669"/>
    <property type="project" value="UniProtKB-SubCell"/>
</dbReference>
<evidence type="ECO:0000256" key="7">
    <source>
        <dbReference type="ARBA" id="ARBA00023015"/>
    </source>
</evidence>
<dbReference type="GO" id="GO:0006355">
    <property type="term" value="P:regulation of DNA-templated transcription"/>
    <property type="evidence" value="ECO:0007669"/>
    <property type="project" value="InterPro"/>
</dbReference>
<name>A0A481TRG4_HHV2</name>
<dbReference type="GO" id="GO:0033644">
    <property type="term" value="C:host cell membrane"/>
    <property type="evidence" value="ECO:0007669"/>
    <property type="project" value="UniProtKB-SubCell"/>
</dbReference>
<dbReference type="InterPro" id="IPR005051">
    <property type="entry name" value="Herpes_UL46"/>
</dbReference>
<evidence type="ECO:0000256" key="3">
    <source>
        <dbReference type="ARBA" id="ARBA00010332"/>
    </source>
</evidence>
<organism evidence="11">
    <name type="scientific">Human herpesvirus 2</name>
    <name type="common">HHV-2</name>
    <name type="synonym">Human herpes simplex virus 2</name>
    <dbReference type="NCBI Taxonomy" id="10310"/>
    <lineage>
        <taxon>Viruses</taxon>
        <taxon>Duplodnaviria</taxon>
        <taxon>Heunggongvirae</taxon>
        <taxon>Peploviricota</taxon>
        <taxon>Herviviricetes</taxon>
        <taxon>Herpesvirales</taxon>
        <taxon>Orthoherpesviridae</taxon>
        <taxon>Alphaherpesvirinae</taxon>
        <taxon>Simplexvirus</taxon>
        <taxon>Simplexvirus humanalpha2</taxon>
    </lineage>
</organism>
<evidence type="ECO:0000256" key="6">
    <source>
        <dbReference type="ARBA" id="ARBA00022870"/>
    </source>
</evidence>
<keyword evidence="6" id="KW-1043">Host membrane</keyword>
<dbReference type="Pfam" id="PF03387">
    <property type="entry name" value="Herpes_UL46"/>
    <property type="match status" value="1"/>
</dbReference>
<evidence type="ECO:0000256" key="5">
    <source>
        <dbReference type="ARBA" id="ARBA00022844"/>
    </source>
</evidence>
<reference evidence="11" key="1">
    <citation type="submission" date="2018-08" db="EMBL/GenBank/DDBJ databases">
        <title>HSV2 whole genome sequences from clinical isolates.</title>
        <authorList>
            <person name="Roychoudhury P."/>
            <person name="Greninger A.L."/>
            <person name="Jerome K.R."/>
            <person name="Johnston C."/>
            <person name="Wald A."/>
            <person name="Xie H."/>
        </authorList>
    </citation>
    <scope>NUCLEOTIDE SEQUENCE</scope>
    <source>
        <strain evidence="11">2011-6227</strain>
    </source>
</reference>
<evidence type="ECO:0000256" key="9">
    <source>
        <dbReference type="ARBA" id="ARBA00023163"/>
    </source>
</evidence>
<evidence type="ECO:0000256" key="1">
    <source>
        <dbReference type="ARBA" id="ARBA00004535"/>
    </source>
</evidence>
<evidence type="ECO:0000256" key="8">
    <source>
        <dbReference type="ARBA" id="ARBA00023136"/>
    </source>
</evidence>
<accession>A0A481TRG4</accession>
<keyword evidence="5" id="KW-0946">Virion</keyword>
<comment type="similarity">
    <text evidence="3">Belongs to the herpesviridae HHV-1 VP11/12 protein family.</text>
</comment>
<feature type="compositionally biased region" description="Basic and acidic residues" evidence="10">
    <location>
        <begin position="474"/>
        <end position="491"/>
    </location>
</feature>
<feature type="region of interest" description="Disordered" evidence="10">
    <location>
        <begin position="683"/>
        <end position="713"/>
    </location>
</feature>
<feature type="compositionally biased region" description="Basic and acidic residues" evidence="10">
    <location>
        <begin position="440"/>
        <end position="451"/>
    </location>
</feature>
<feature type="region of interest" description="Disordered" evidence="10">
    <location>
        <begin position="423"/>
        <end position="534"/>
    </location>
</feature>
<keyword evidence="8" id="KW-0472">Membrane</keyword>
<sequence length="734" mass="78662">MQRRARGASSLRLARCLTPANLIRGANAGVPERRIFAGCLLPTPEGLLSAAVGVLRQRADDLQPAFLTGADRSVRLAARHHNTVPESLIVDGLASDPHYDYIRHYASAANQALGEVELSGGQLSRAILAQYWKYLQTVVPSGLDIPDDPAGDCDPSLHVLLRPTLLPKLLVRAPFKSGAAAAKYAAAVAGLRDAAHRLQQYMFFMRPADPSRPSTDTALRLSELLAYVSVLYHWASWMLWTADKYVCRRLGPADRRFVALSGSLEAPAETFARHLDRGPSGTTGSMQCMALRAAVSDVLGHLTRLAHLWETGKRSGGTYGIVDAIVSTVEVLSIVHHHAQYIINATLTGYVVWASDSLNNEYLRAAVDSQERFCRTAAPLFPTMTAPSWARMELSIKSWFGAALAPDLLRSGTPSPHYESILRLAASGPPGGRGAVGGSCRDKIQRTRRDNAPPPLPRARPHSTPAAPRRFRRHREDLPEPPHVDAADRGPEPCAGRPATYYTHMAGAPPRLPPRNPAPPEQRPAAAARPLAAQREAAGVYDAVRTWGPDAEAEPDQMENTYLLPDDDAAMPAGVGLGATPAAMPAGVGLGATPAADTTAAAWPAKSHAPRAPSEDADSIYESVSEDGGRVYEEIPWVRVYENICLRRQDAGGAAPPGDAPDSPYIEAENPLYDWGGSALFSPPGATRAPDPGLSLSPMPARPRTNALANDGPTNVAALSALLTKLKRGRHQSH</sequence>
<dbReference type="EMBL" id="MH790650">
    <property type="protein sequence ID" value="QBH84294.1"/>
    <property type="molecule type" value="Genomic_DNA"/>
</dbReference>